<dbReference type="PANTHER" id="PTHR43355">
    <property type="entry name" value="FLAVIN REDUCTASE (NADPH)"/>
    <property type="match status" value="1"/>
</dbReference>
<evidence type="ECO:0000313" key="2">
    <source>
        <dbReference type="EMBL" id="TDO22786.1"/>
    </source>
</evidence>
<dbReference type="InterPro" id="IPR051606">
    <property type="entry name" value="Polyketide_Oxido-like"/>
</dbReference>
<dbReference type="InterPro" id="IPR016040">
    <property type="entry name" value="NAD(P)-bd_dom"/>
</dbReference>
<dbReference type="SUPFAM" id="SSF51735">
    <property type="entry name" value="NAD(P)-binding Rossmann-fold domains"/>
    <property type="match status" value="1"/>
</dbReference>
<dbReference type="Pfam" id="PF13460">
    <property type="entry name" value="NAD_binding_10"/>
    <property type="match status" value="1"/>
</dbReference>
<dbReference type="AlphaFoldDB" id="A0A4R6ILF8"/>
<dbReference type="GO" id="GO:0042602">
    <property type="term" value="F:riboflavin reductase (NADPH) activity"/>
    <property type="evidence" value="ECO:0007669"/>
    <property type="project" value="TreeGrafter"/>
</dbReference>
<proteinExistence type="predicted"/>
<reference evidence="2 3" key="1">
    <citation type="submission" date="2019-03" db="EMBL/GenBank/DDBJ databases">
        <title>Genomic Encyclopedia of Archaeal and Bacterial Type Strains, Phase II (KMG-II): from individual species to whole genera.</title>
        <authorList>
            <person name="Goeker M."/>
        </authorList>
    </citation>
    <scope>NUCLEOTIDE SEQUENCE [LARGE SCALE GENOMIC DNA]</scope>
    <source>
        <strain evidence="2 3">DSM 19034</strain>
    </source>
</reference>
<evidence type="ECO:0000313" key="3">
    <source>
        <dbReference type="Proteomes" id="UP000295499"/>
    </source>
</evidence>
<sequence>MKNQTVAILGGTGKAGKYIVKALLAAGYHLKLLVKDPEFHSSEHHIEFVGGNAKDYDAVYHLLFGCDFVVSAVGQRPGETGVFSQSTTNILKAMKEFNIMKYISLTGLNVDTVADQKGPATAFGTAWMKENYPLSTADKQVEYDHLLRSTVSWTLIRLPMIHLTDVLTELNVSLTDCPGDHINAGDLGQFVIRLLNTGDYNQAAPFIASS</sequence>
<organism evidence="2 3">
    <name type="scientific">Pedobacter duraquae</name>
    <dbReference type="NCBI Taxonomy" id="425511"/>
    <lineage>
        <taxon>Bacteria</taxon>
        <taxon>Pseudomonadati</taxon>
        <taxon>Bacteroidota</taxon>
        <taxon>Sphingobacteriia</taxon>
        <taxon>Sphingobacteriales</taxon>
        <taxon>Sphingobacteriaceae</taxon>
        <taxon>Pedobacter</taxon>
    </lineage>
</organism>
<evidence type="ECO:0000259" key="1">
    <source>
        <dbReference type="Pfam" id="PF13460"/>
    </source>
</evidence>
<dbReference type="Gene3D" id="3.40.50.720">
    <property type="entry name" value="NAD(P)-binding Rossmann-like Domain"/>
    <property type="match status" value="1"/>
</dbReference>
<dbReference type="OrthoDB" id="9790734at2"/>
<dbReference type="RefSeq" id="WP_133554432.1">
    <property type="nucleotide sequence ID" value="NZ_SNWM01000002.1"/>
</dbReference>
<dbReference type="InterPro" id="IPR036291">
    <property type="entry name" value="NAD(P)-bd_dom_sf"/>
</dbReference>
<dbReference type="GO" id="GO:0004074">
    <property type="term" value="F:biliverdin reductase [NAD(P)H] activity"/>
    <property type="evidence" value="ECO:0007669"/>
    <property type="project" value="TreeGrafter"/>
</dbReference>
<gene>
    <name evidence="2" type="ORF">CLV32_1771</name>
</gene>
<feature type="domain" description="NAD(P)-binding" evidence="1">
    <location>
        <begin position="10"/>
        <end position="196"/>
    </location>
</feature>
<dbReference type="PANTHER" id="PTHR43355:SF2">
    <property type="entry name" value="FLAVIN REDUCTASE (NADPH)"/>
    <property type="match status" value="1"/>
</dbReference>
<keyword evidence="3" id="KW-1185">Reference proteome</keyword>
<accession>A0A4R6ILF8</accession>
<comment type="caution">
    <text evidence="2">The sequence shown here is derived from an EMBL/GenBank/DDBJ whole genome shotgun (WGS) entry which is preliminary data.</text>
</comment>
<protein>
    <submittedName>
        <fullName evidence="2">Putative NAD(P)-binding protein</fullName>
    </submittedName>
</protein>
<dbReference type="EMBL" id="SNWM01000002">
    <property type="protein sequence ID" value="TDO22786.1"/>
    <property type="molecule type" value="Genomic_DNA"/>
</dbReference>
<dbReference type="Proteomes" id="UP000295499">
    <property type="component" value="Unassembled WGS sequence"/>
</dbReference>
<name>A0A4R6ILF8_9SPHI</name>